<evidence type="ECO:0000313" key="5">
    <source>
        <dbReference type="RefSeq" id="XP_010266602.1"/>
    </source>
</evidence>
<reference evidence="5" key="1">
    <citation type="submission" date="2025-08" db="UniProtKB">
        <authorList>
            <consortium name="RefSeq"/>
        </authorList>
    </citation>
    <scope>IDENTIFICATION</scope>
</reference>
<proteinExistence type="inferred from homology"/>
<dbReference type="PANTHER" id="PTHR47967">
    <property type="entry name" value="OS07G0603500 PROTEIN-RELATED"/>
    <property type="match status" value="1"/>
</dbReference>
<keyword evidence="2" id="KW-0645">Protease</keyword>
<dbReference type="Proteomes" id="UP000189703">
    <property type="component" value="Unplaced"/>
</dbReference>
<comment type="similarity">
    <text evidence="1">Belongs to the peptidase A1 family.</text>
</comment>
<accession>A0A1U8AHJ1</accession>
<protein>
    <submittedName>
        <fullName evidence="5">Aspartic proteinase CDR1-like</fullName>
    </submittedName>
</protein>
<evidence type="ECO:0000256" key="2">
    <source>
        <dbReference type="ARBA" id="ARBA00022670"/>
    </source>
</evidence>
<sequence>MVFFIYLPNPSHIEARDGSFTVELIHRDSPFSPFHNSAETQHIRLRKAVHRSMSRVEYFRSRSLSSAASSSSKTFVSMVTPKSGEFLIKLSIGTPPFELFAIVDTGSDLTWIKCKPNNQDYDQSTSLFDPKASSSYGDLSCFSTPCKELVKTSCSINGETCQYSYSYRDRSSTMGTLASEKLNLNSVLMENIVFGCAHPYSGDLSNIADGLIGPFNWWKTVILPCALAGEQHE</sequence>
<keyword evidence="4" id="KW-1185">Reference proteome</keyword>
<dbReference type="InterPro" id="IPR032861">
    <property type="entry name" value="TAXi_N"/>
</dbReference>
<dbReference type="Pfam" id="PF14543">
    <property type="entry name" value="TAXi_N"/>
    <property type="match status" value="1"/>
</dbReference>
<dbReference type="InterPro" id="IPR001969">
    <property type="entry name" value="Aspartic_peptidase_AS"/>
</dbReference>
<organism evidence="4 5">
    <name type="scientific">Nelumbo nucifera</name>
    <name type="common">Sacred lotus</name>
    <dbReference type="NCBI Taxonomy" id="4432"/>
    <lineage>
        <taxon>Eukaryota</taxon>
        <taxon>Viridiplantae</taxon>
        <taxon>Streptophyta</taxon>
        <taxon>Embryophyta</taxon>
        <taxon>Tracheophyta</taxon>
        <taxon>Spermatophyta</taxon>
        <taxon>Magnoliopsida</taxon>
        <taxon>Proteales</taxon>
        <taxon>Nelumbonaceae</taxon>
        <taxon>Nelumbo</taxon>
    </lineage>
</organism>
<gene>
    <name evidence="5" type="primary">LOC104604068</name>
</gene>
<dbReference type="OMA" id="DANNINC"/>
<keyword evidence="3" id="KW-0378">Hydrolase</keyword>
<evidence type="ECO:0000256" key="1">
    <source>
        <dbReference type="ARBA" id="ARBA00007447"/>
    </source>
</evidence>
<dbReference type="GeneID" id="104604068"/>
<dbReference type="PROSITE" id="PS00141">
    <property type="entry name" value="ASP_PROTEASE"/>
    <property type="match status" value="1"/>
</dbReference>
<name>A0A1U8AHJ1_NELNU</name>
<dbReference type="PANTHER" id="PTHR47967:SF128">
    <property type="entry name" value="ASPARTIC PROTEINASE CDR1-LIKE"/>
    <property type="match status" value="1"/>
</dbReference>
<dbReference type="GO" id="GO:0005576">
    <property type="term" value="C:extracellular region"/>
    <property type="evidence" value="ECO:0000318"/>
    <property type="project" value="GO_Central"/>
</dbReference>
<dbReference type="SUPFAM" id="SSF50630">
    <property type="entry name" value="Acid proteases"/>
    <property type="match status" value="1"/>
</dbReference>
<evidence type="ECO:0000256" key="3">
    <source>
        <dbReference type="ARBA" id="ARBA00022801"/>
    </source>
</evidence>
<dbReference type="eggNOG" id="KOG1339">
    <property type="taxonomic scope" value="Eukaryota"/>
</dbReference>
<dbReference type="AlphaFoldDB" id="A0A1U8AHJ1"/>
<dbReference type="GO" id="GO:0004190">
    <property type="term" value="F:aspartic-type endopeptidase activity"/>
    <property type="evidence" value="ECO:0000318"/>
    <property type="project" value="GO_Central"/>
</dbReference>
<dbReference type="RefSeq" id="XP_010266602.1">
    <property type="nucleotide sequence ID" value="XM_010268300.1"/>
</dbReference>
<dbReference type="KEGG" id="nnu:104604068"/>
<dbReference type="PROSITE" id="PS51767">
    <property type="entry name" value="PEPTIDASE_A1"/>
    <property type="match status" value="1"/>
</dbReference>
<dbReference type="InterPro" id="IPR021109">
    <property type="entry name" value="Peptidase_aspartic_dom_sf"/>
</dbReference>
<dbReference type="OrthoDB" id="2747330at2759"/>
<dbReference type="GO" id="GO:0006508">
    <property type="term" value="P:proteolysis"/>
    <property type="evidence" value="ECO:0007669"/>
    <property type="project" value="UniProtKB-KW"/>
</dbReference>
<evidence type="ECO:0000313" key="4">
    <source>
        <dbReference type="Proteomes" id="UP000189703"/>
    </source>
</evidence>
<dbReference type="InterPro" id="IPR033121">
    <property type="entry name" value="PEPTIDASE_A1"/>
</dbReference>
<dbReference type="InterPro" id="IPR051708">
    <property type="entry name" value="Plant_Aspart_Prot_A1"/>
</dbReference>
<dbReference type="Gene3D" id="2.40.70.10">
    <property type="entry name" value="Acid Proteases"/>
    <property type="match status" value="1"/>
</dbReference>